<keyword evidence="2 6" id="KW-0813">Transport</keyword>
<evidence type="ECO:0000313" key="8">
    <source>
        <dbReference type="EMBL" id="MFD1019704.1"/>
    </source>
</evidence>
<dbReference type="SUPFAM" id="SSF161098">
    <property type="entry name" value="MetI-like"/>
    <property type="match status" value="1"/>
</dbReference>
<sequence length="315" mass="35028">MSRALWKQPQFLLGSFILLSLMAASIAYPFFFELPEEVNYLYEDGKLVGVPPFSPAEAPPFGTDVFGRNLLDLMINGAKYTLLFALGIALVRVLLAGVLSFFYYHYNEKLRPLLEDLIESMLYIPTAIVAYLFLAPLATKYSEEGGGFVQMVLTQCIILALLGVPPLLAAFSKDIARISNQEYIVSTLSLGAKHRYVYFKHVLPEMGSRFLLVVAQQIIQVLILLSHLGVLYIFIGGAATIIDGDLLSEHEVFVSLTGEWAGLIGNNYDAINHSPHLILIPLGFFSLAIFAMNMVINGMRNAMQRKERREVDEAA</sequence>
<accession>A0ABW3L556</accession>
<evidence type="ECO:0000259" key="7">
    <source>
        <dbReference type="PROSITE" id="PS50928"/>
    </source>
</evidence>
<comment type="similarity">
    <text evidence="6">Belongs to the binding-protein-dependent transport system permease family.</text>
</comment>
<dbReference type="InterPro" id="IPR035906">
    <property type="entry name" value="MetI-like_sf"/>
</dbReference>
<comment type="subcellular location">
    <subcellularLocation>
        <location evidence="6">Cell membrane</location>
        <topology evidence="6">Multi-pass membrane protein</topology>
    </subcellularLocation>
    <subcellularLocation>
        <location evidence="1">Membrane</location>
        <topology evidence="1">Multi-pass membrane protein</topology>
    </subcellularLocation>
</comment>
<evidence type="ECO:0000256" key="2">
    <source>
        <dbReference type="ARBA" id="ARBA00022448"/>
    </source>
</evidence>
<feature type="transmembrane region" description="Helical" evidence="6">
    <location>
        <begin position="210"/>
        <end position="235"/>
    </location>
</feature>
<evidence type="ECO:0000256" key="3">
    <source>
        <dbReference type="ARBA" id="ARBA00022692"/>
    </source>
</evidence>
<dbReference type="RefSeq" id="WP_386060028.1">
    <property type="nucleotide sequence ID" value="NZ_JBHTKL010000005.1"/>
</dbReference>
<dbReference type="Proteomes" id="UP001596990">
    <property type="component" value="Unassembled WGS sequence"/>
</dbReference>
<keyword evidence="5 6" id="KW-0472">Membrane</keyword>
<dbReference type="PANTHER" id="PTHR43839">
    <property type="entry name" value="OPPC IN A BINDING PROTEIN-DEPENDENT TRANSPORT SYSTEM"/>
    <property type="match status" value="1"/>
</dbReference>
<keyword evidence="9" id="KW-1185">Reference proteome</keyword>
<evidence type="ECO:0000256" key="1">
    <source>
        <dbReference type="ARBA" id="ARBA00004141"/>
    </source>
</evidence>
<keyword evidence="4 6" id="KW-1133">Transmembrane helix</keyword>
<feature type="transmembrane region" description="Helical" evidence="6">
    <location>
        <begin position="116"/>
        <end position="135"/>
    </location>
</feature>
<gene>
    <name evidence="8" type="ORF">ACFQ2J_11025</name>
</gene>
<dbReference type="CDD" id="cd06261">
    <property type="entry name" value="TM_PBP2"/>
    <property type="match status" value="1"/>
</dbReference>
<feature type="transmembrane region" description="Helical" evidence="6">
    <location>
        <begin position="277"/>
        <end position="299"/>
    </location>
</feature>
<dbReference type="PROSITE" id="PS50928">
    <property type="entry name" value="ABC_TM1"/>
    <property type="match status" value="1"/>
</dbReference>
<evidence type="ECO:0000256" key="5">
    <source>
        <dbReference type="ARBA" id="ARBA00023136"/>
    </source>
</evidence>
<feature type="transmembrane region" description="Helical" evidence="6">
    <location>
        <begin position="147"/>
        <end position="171"/>
    </location>
</feature>
<feature type="transmembrane region" description="Helical" evidence="6">
    <location>
        <begin position="80"/>
        <end position="104"/>
    </location>
</feature>
<evidence type="ECO:0000256" key="4">
    <source>
        <dbReference type="ARBA" id="ARBA00022989"/>
    </source>
</evidence>
<evidence type="ECO:0000313" key="9">
    <source>
        <dbReference type="Proteomes" id="UP001596990"/>
    </source>
</evidence>
<dbReference type="InterPro" id="IPR000515">
    <property type="entry name" value="MetI-like"/>
</dbReference>
<organism evidence="8 9">
    <name type="scientific">Thalassobacillus hwangdonensis</name>
    <dbReference type="NCBI Taxonomy" id="546108"/>
    <lineage>
        <taxon>Bacteria</taxon>
        <taxon>Bacillati</taxon>
        <taxon>Bacillota</taxon>
        <taxon>Bacilli</taxon>
        <taxon>Bacillales</taxon>
        <taxon>Bacillaceae</taxon>
        <taxon>Thalassobacillus</taxon>
    </lineage>
</organism>
<feature type="domain" description="ABC transmembrane type-1" evidence="7">
    <location>
        <begin position="78"/>
        <end position="296"/>
    </location>
</feature>
<dbReference type="EMBL" id="JBHTKL010000005">
    <property type="protein sequence ID" value="MFD1019704.1"/>
    <property type="molecule type" value="Genomic_DNA"/>
</dbReference>
<name>A0ABW3L556_9BACI</name>
<keyword evidence="3 6" id="KW-0812">Transmembrane</keyword>
<protein>
    <submittedName>
        <fullName evidence="8">ABC transporter permease subunit</fullName>
    </submittedName>
</protein>
<proteinExistence type="inferred from homology"/>
<evidence type="ECO:0000256" key="6">
    <source>
        <dbReference type="RuleBase" id="RU363032"/>
    </source>
</evidence>
<dbReference type="PANTHER" id="PTHR43839:SF3">
    <property type="entry name" value="OLIGOPEPTIDE ABC TRANSPORTER, PERMEASE PROTEIN"/>
    <property type="match status" value="1"/>
</dbReference>
<feature type="transmembrane region" description="Helical" evidence="6">
    <location>
        <begin position="12"/>
        <end position="31"/>
    </location>
</feature>
<reference evidence="9" key="1">
    <citation type="journal article" date="2019" name="Int. J. Syst. Evol. Microbiol.">
        <title>The Global Catalogue of Microorganisms (GCM) 10K type strain sequencing project: providing services to taxonomists for standard genome sequencing and annotation.</title>
        <authorList>
            <consortium name="The Broad Institute Genomics Platform"/>
            <consortium name="The Broad Institute Genome Sequencing Center for Infectious Disease"/>
            <person name="Wu L."/>
            <person name="Ma J."/>
        </authorList>
    </citation>
    <scope>NUCLEOTIDE SEQUENCE [LARGE SCALE GENOMIC DNA]</scope>
    <source>
        <strain evidence="9">CCUG 56607</strain>
    </source>
</reference>
<dbReference type="Pfam" id="PF00528">
    <property type="entry name" value="BPD_transp_1"/>
    <property type="match status" value="1"/>
</dbReference>
<comment type="caution">
    <text evidence="8">The sequence shown here is derived from an EMBL/GenBank/DDBJ whole genome shotgun (WGS) entry which is preliminary data.</text>
</comment>
<dbReference type="Gene3D" id="1.10.3720.10">
    <property type="entry name" value="MetI-like"/>
    <property type="match status" value="1"/>
</dbReference>